<dbReference type="OrthoDB" id="21539at2759"/>
<dbReference type="AlphaFoldDB" id="A0A0R3U5E6"/>
<organism evidence="5 6">
    <name type="scientific">Mesocestoides corti</name>
    <name type="common">Flatworm</name>
    <dbReference type="NCBI Taxonomy" id="53468"/>
    <lineage>
        <taxon>Eukaryota</taxon>
        <taxon>Metazoa</taxon>
        <taxon>Spiralia</taxon>
        <taxon>Lophotrochozoa</taxon>
        <taxon>Platyhelminthes</taxon>
        <taxon>Cestoda</taxon>
        <taxon>Eucestoda</taxon>
        <taxon>Cyclophyllidea</taxon>
        <taxon>Mesocestoididae</taxon>
        <taxon>Mesocestoides</taxon>
    </lineage>
</organism>
<dbReference type="SMART" id="SM01271">
    <property type="entry name" value="LSM14"/>
    <property type="match status" value="1"/>
</dbReference>
<dbReference type="SMART" id="SM01199">
    <property type="entry name" value="FDF"/>
    <property type="match status" value="1"/>
</dbReference>
<evidence type="ECO:0000313" key="5">
    <source>
        <dbReference type="EMBL" id="VDD75940.1"/>
    </source>
</evidence>
<dbReference type="InterPro" id="IPR019050">
    <property type="entry name" value="FDF_dom"/>
</dbReference>
<dbReference type="Pfam" id="PF12701">
    <property type="entry name" value="LSM14"/>
    <property type="match status" value="1"/>
</dbReference>
<comment type="similarity">
    <text evidence="1">Belongs to the LSM14 family.</text>
</comment>
<feature type="domain" description="Lsm14-like N-terminal" evidence="4">
    <location>
        <begin position="12"/>
        <end position="126"/>
    </location>
</feature>
<accession>A0A0R3U5E6</accession>
<dbReference type="SUPFAM" id="SSF50182">
    <property type="entry name" value="Sm-like ribonucleoproteins"/>
    <property type="match status" value="1"/>
</dbReference>
<gene>
    <name evidence="5" type="ORF">MCOS_LOCUS1943</name>
</gene>
<feature type="region of interest" description="Disordered" evidence="2">
    <location>
        <begin position="111"/>
        <end position="170"/>
    </location>
</feature>
<evidence type="ECO:0000256" key="2">
    <source>
        <dbReference type="SAM" id="MobiDB-lite"/>
    </source>
</evidence>
<feature type="compositionally biased region" description="Polar residues" evidence="2">
    <location>
        <begin position="414"/>
        <end position="433"/>
    </location>
</feature>
<feature type="region of interest" description="Disordered" evidence="2">
    <location>
        <begin position="390"/>
        <end position="474"/>
    </location>
</feature>
<feature type="compositionally biased region" description="Basic and acidic residues" evidence="2">
    <location>
        <begin position="138"/>
        <end position="148"/>
    </location>
</feature>
<evidence type="ECO:0008006" key="7">
    <source>
        <dbReference type="Google" id="ProtNLM"/>
    </source>
</evidence>
<evidence type="ECO:0000256" key="1">
    <source>
        <dbReference type="ARBA" id="ARBA00010415"/>
    </source>
</evidence>
<sequence length="474" mass="51294">MENEAGEVPHYSKIPVGSSVSIVTSVRYKYEGVVVAVNSIENTITLQNVKFLGTEGRTSENAANQSTESNGPAVGSLFESVTFWMSSVIKLSVINDPKVKNELGDNAVKTANSVEEKKPTPNKQNTISGDSVSSAHYSNKETTKERKPNRGPRQITYGNRRGRNSGASRQPFVVYNAGSVQVPSGGRGRFVAPISEFPAYRPKEGRQGRRSRPPGGRNRVSYPQDTRNGGMIVYLPPEVATVYRTNGVNVLPQSSFSRPRSGGRRRNYERRNGPPRGAPAKSDLDTTKPYDFETANAELAAELAKINLESENAERQATPNSGDRQVHLSSESGVNFAGKTSDSGASGDSSTGVVTVIRGGDIDALTAVDGIRTLSRGEFYVREKCFFDQISRSEGGPRGPTGGVKGERGRLNRENNLGQGNSGRSDNGSSMSNARRERQLNIETFGPMATRSIYNQRRRPTGSVPRDLLVSATA</sequence>
<feature type="region of interest" description="Disordered" evidence="2">
    <location>
        <begin position="251"/>
        <end position="288"/>
    </location>
</feature>
<dbReference type="PANTHER" id="PTHR13586">
    <property type="entry name" value="SCD6 PROTEIN-RELATED"/>
    <property type="match status" value="1"/>
</dbReference>
<dbReference type="Proteomes" id="UP000267029">
    <property type="component" value="Unassembled WGS sequence"/>
</dbReference>
<evidence type="ECO:0000313" key="6">
    <source>
        <dbReference type="Proteomes" id="UP000267029"/>
    </source>
</evidence>
<dbReference type="STRING" id="53468.A0A0R3U5E6"/>
<feature type="compositionally biased region" description="Polar residues" evidence="2">
    <location>
        <begin position="121"/>
        <end position="137"/>
    </location>
</feature>
<protein>
    <recommendedName>
        <fullName evidence="7">FFD box profile domain-containing protein</fullName>
    </recommendedName>
</protein>
<dbReference type="InterPro" id="IPR010920">
    <property type="entry name" value="LSM_dom_sf"/>
</dbReference>
<evidence type="ECO:0000259" key="4">
    <source>
        <dbReference type="SMART" id="SM01271"/>
    </source>
</evidence>
<feature type="domain" description="FDF" evidence="3">
    <location>
        <begin position="287"/>
        <end position="449"/>
    </location>
</feature>
<dbReference type="Gene3D" id="2.30.30.100">
    <property type="match status" value="1"/>
</dbReference>
<proteinExistence type="inferred from homology"/>
<keyword evidence="6" id="KW-1185">Reference proteome</keyword>
<dbReference type="InterPro" id="IPR025609">
    <property type="entry name" value="Lsm14-like_N"/>
</dbReference>
<reference evidence="5 6" key="1">
    <citation type="submission" date="2018-10" db="EMBL/GenBank/DDBJ databases">
        <authorList>
            <consortium name="Pathogen Informatics"/>
        </authorList>
    </citation>
    <scope>NUCLEOTIDE SEQUENCE [LARGE SCALE GENOMIC DNA]</scope>
</reference>
<name>A0A0R3U5E6_MESCO</name>
<evidence type="ECO:0000259" key="3">
    <source>
        <dbReference type="SMART" id="SM01199"/>
    </source>
</evidence>
<dbReference type="EMBL" id="UXSR01000281">
    <property type="protein sequence ID" value="VDD75940.1"/>
    <property type="molecule type" value="Genomic_DNA"/>
</dbReference>
<feature type="region of interest" description="Disordered" evidence="2">
    <location>
        <begin position="198"/>
        <end position="230"/>
    </location>
</feature>